<evidence type="ECO:0000256" key="5">
    <source>
        <dbReference type="ARBA" id="ARBA00019425"/>
    </source>
</evidence>
<comment type="function">
    <text evidence="2">Membrane-anchoring subunit of succinate dehydrogenase (SDH).</text>
</comment>
<dbReference type="CDD" id="cd03494">
    <property type="entry name" value="SQR_TypeC_SdhD"/>
    <property type="match status" value="1"/>
</dbReference>
<keyword evidence="19" id="KW-1185">Reference proteome</keyword>
<keyword evidence="8" id="KW-0997">Cell inner membrane</keyword>
<dbReference type="InterPro" id="IPR000701">
    <property type="entry name" value="SuccDH_FuR_B_TM-su"/>
</dbReference>
<evidence type="ECO:0000256" key="9">
    <source>
        <dbReference type="ARBA" id="ARBA00022532"/>
    </source>
</evidence>
<sequence>MSAKNGIGPKRLVVGAHYGLRDWMVQRGTAVVMAVYTVILLAWFFGAQDFSYDGWASIFATQWMKLATFVTLLALFYHAWVGIRDIWMDYVHHVGVRVALYVLSIVWLVASLGYAAQILWRV</sequence>
<evidence type="ECO:0000256" key="14">
    <source>
        <dbReference type="ARBA" id="ARBA00022989"/>
    </source>
</evidence>
<organism evidence="18 19">
    <name type="scientific">Paraburkholderia denitrificans</name>
    <dbReference type="NCBI Taxonomy" id="694025"/>
    <lineage>
        <taxon>Bacteria</taxon>
        <taxon>Pseudomonadati</taxon>
        <taxon>Pseudomonadota</taxon>
        <taxon>Betaproteobacteria</taxon>
        <taxon>Burkholderiales</taxon>
        <taxon>Burkholderiaceae</taxon>
        <taxon>Paraburkholderia</taxon>
    </lineage>
</organism>
<dbReference type="NCBIfam" id="TIGR02968">
    <property type="entry name" value="succ_dehyd_anc"/>
    <property type="match status" value="1"/>
</dbReference>
<feature type="transmembrane region" description="Helical" evidence="17">
    <location>
        <begin position="66"/>
        <end position="87"/>
    </location>
</feature>
<dbReference type="EMBL" id="JBHSMP010000024">
    <property type="protein sequence ID" value="MFC5430800.1"/>
    <property type="molecule type" value="Genomic_DNA"/>
</dbReference>
<reference evidence="19" key="1">
    <citation type="journal article" date="2019" name="Int. J. Syst. Evol. Microbiol.">
        <title>The Global Catalogue of Microorganisms (GCM) 10K type strain sequencing project: providing services to taxonomists for standard genome sequencing and annotation.</title>
        <authorList>
            <consortium name="The Broad Institute Genomics Platform"/>
            <consortium name="The Broad Institute Genome Sequencing Center for Infectious Disease"/>
            <person name="Wu L."/>
            <person name="Ma J."/>
        </authorList>
    </citation>
    <scope>NUCLEOTIDE SEQUENCE [LARGE SCALE GENOMIC DNA]</scope>
    <source>
        <strain evidence="19">CCUG 56042</strain>
    </source>
</reference>
<dbReference type="Pfam" id="PF01127">
    <property type="entry name" value="Sdh_cyt"/>
    <property type="match status" value="1"/>
</dbReference>
<evidence type="ECO:0000256" key="13">
    <source>
        <dbReference type="ARBA" id="ARBA00022982"/>
    </source>
</evidence>
<evidence type="ECO:0000256" key="10">
    <source>
        <dbReference type="ARBA" id="ARBA00022617"/>
    </source>
</evidence>
<dbReference type="SUPFAM" id="SSF81343">
    <property type="entry name" value="Fumarate reductase respiratory complex transmembrane subunits"/>
    <property type="match status" value="1"/>
</dbReference>
<evidence type="ECO:0000256" key="17">
    <source>
        <dbReference type="SAM" id="Phobius"/>
    </source>
</evidence>
<feature type="transmembrane region" description="Helical" evidence="17">
    <location>
        <begin position="99"/>
        <end position="120"/>
    </location>
</feature>
<dbReference type="InterPro" id="IPR014312">
    <property type="entry name" value="Succ_DH_anchor"/>
</dbReference>
<keyword evidence="13" id="KW-0249">Electron transport</keyword>
<keyword evidence="10" id="KW-0349">Heme</keyword>
<evidence type="ECO:0000256" key="3">
    <source>
        <dbReference type="ARBA" id="ARBA00004429"/>
    </source>
</evidence>
<comment type="caution">
    <text evidence="18">The sequence shown here is derived from an EMBL/GenBank/DDBJ whole genome shotgun (WGS) entry which is preliminary data.</text>
</comment>
<dbReference type="PANTHER" id="PTHR38689">
    <property type="entry name" value="SUCCINATE DEHYDROGENASE HYDROPHOBIC MEMBRANE ANCHOR SUBUNIT"/>
    <property type="match status" value="1"/>
</dbReference>
<dbReference type="PANTHER" id="PTHR38689:SF1">
    <property type="entry name" value="SUCCINATE DEHYDROGENASE HYDROPHOBIC MEMBRANE ANCHOR SUBUNIT"/>
    <property type="match status" value="1"/>
</dbReference>
<protein>
    <recommendedName>
        <fullName evidence="5">Succinate dehydrogenase hydrophobic membrane anchor subunit</fullName>
    </recommendedName>
</protein>
<dbReference type="PIRSF" id="PIRSF000169">
    <property type="entry name" value="SDH_D"/>
    <property type="match status" value="1"/>
</dbReference>
<proteinExistence type="predicted"/>
<keyword evidence="9" id="KW-0816">Tricarboxylic acid cycle</keyword>
<evidence type="ECO:0000256" key="6">
    <source>
        <dbReference type="ARBA" id="ARBA00022448"/>
    </source>
</evidence>
<keyword evidence="12" id="KW-0479">Metal-binding</keyword>
<evidence type="ECO:0000256" key="4">
    <source>
        <dbReference type="ARBA" id="ARBA00005163"/>
    </source>
</evidence>
<keyword evidence="16 17" id="KW-0472">Membrane</keyword>
<evidence type="ECO:0000256" key="7">
    <source>
        <dbReference type="ARBA" id="ARBA00022475"/>
    </source>
</evidence>
<evidence type="ECO:0000256" key="16">
    <source>
        <dbReference type="ARBA" id="ARBA00023136"/>
    </source>
</evidence>
<dbReference type="RefSeq" id="WP_377713550.1">
    <property type="nucleotide sequence ID" value="NZ_JBHSMP010000024.1"/>
</dbReference>
<dbReference type="Proteomes" id="UP001596103">
    <property type="component" value="Unassembled WGS sequence"/>
</dbReference>
<evidence type="ECO:0000313" key="18">
    <source>
        <dbReference type="EMBL" id="MFC5430800.1"/>
    </source>
</evidence>
<evidence type="ECO:0000256" key="15">
    <source>
        <dbReference type="ARBA" id="ARBA00023004"/>
    </source>
</evidence>
<evidence type="ECO:0000256" key="1">
    <source>
        <dbReference type="ARBA" id="ARBA00001971"/>
    </source>
</evidence>
<evidence type="ECO:0000256" key="11">
    <source>
        <dbReference type="ARBA" id="ARBA00022692"/>
    </source>
</evidence>
<dbReference type="InterPro" id="IPR034804">
    <property type="entry name" value="SQR/QFR_C/D"/>
</dbReference>
<gene>
    <name evidence="18" type="primary">sdhD</name>
    <name evidence="18" type="ORF">ACFPTO_18645</name>
</gene>
<evidence type="ECO:0000256" key="2">
    <source>
        <dbReference type="ARBA" id="ARBA00004050"/>
    </source>
</evidence>
<comment type="cofactor">
    <cofactor evidence="1">
        <name>heme</name>
        <dbReference type="ChEBI" id="CHEBI:30413"/>
    </cofactor>
</comment>
<dbReference type="Gene3D" id="1.20.1300.10">
    <property type="entry name" value="Fumarate reductase/succinate dehydrogenase, transmembrane subunit"/>
    <property type="match status" value="1"/>
</dbReference>
<keyword evidence="6" id="KW-0813">Transport</keyword>
<keyword evidence="15" id="KW-0408">Iron</keyword>
<keyword evidence="14 17" id="KW-1133">Transmembrane helix</keyword>
<comment type="subcellular location">
    <subcellularLocation>
        <location evidence="3">Cell inner membrane</location>
        <topology evidence="3">Multi-pass membrane protein</topology>
    </subcellularLocation>
</comment>
<name>A0ABW0JD94_9BURK</name>
<evidence type="ECO:0000256" key="12">
    <source>
        <dbReference type="ARBA" id="ARBA00022723"/>
    </source>
</evidence>
<evidence type="ECO:0000313" key="19">
    <source>
        <dbReference type="Proteomes" id="UP001596103"/>
    </source>
</evidence>
<comment type="pathway">
    <text evidence="4">Carbohydrate metabolism; tricarboxylic acid cycle.</text>
</comment>
<keyword evidence="7" id="KW-1003">Cell membrane</keyword>
<evidence type="ECO:0000256" key="8">
    <source>
        <dbReference type="ARBA" id="ARBA00022519"/>
    </source>
</evidence>
<keyword evidence="11 17" id="KW-0812">Transmembrane</keyword>
<feature type="transmembrane region" description="Helical" evidence="17">
    <location>
        <begin position="28"/>
        <end position="46"/>
    </location>
</feature>
<accession>A0ABW0JD94</accession>